<keyword evidence="4" id="KW-1185">Reference proteome</keyword>
<dbReference type="PANTHER" id="PTHR43267">
    <property type="entry name" value="TRNA THREONYLCARBAMOYLADENOSINE DEHYDRATASE"/>
    <property type="match status" value="1"/>
</dbReference>
<dbReference type="GO" id="GO:0061504">
    <property type="term" value="P:cyclic threonylcarbamoyladenosine biosynthetic process"/>
    <property type="evidence" value="ECO:0007669"/>
    <property type="project" value="TreeGrafter"/>
</dbReference>
<dbReference type="InterPro" id="IPR000594">
    <property type="entry name" value="ThiF_NAD_FAD-bd"/>
</dbReference>
<feature type="region of interest" description="Disordered" evidence="1">
    <location>
        <begin position="1"/>
        <end position="42"/>
    </location>
</feature>
<proteinExistence type="predicted"/>
<dbReference type="RefSeq" id="WP_173767939.1">
    <property type="nucleotide sequence ID" value="NZ_CP048836.1"/>
</dbReference>
<feature type="compositionally biased region" description="Basic and acidic residues" evidence="1">
    <location>
        <begin position="1"/>
        <end position="15"/>
    </location>
</feature>
<dbReference type="Pfam" id="PF00899">
    <property type="entry name" value="ThiF"/>
    <property type="match status" value="1"/>
</dbReference>
<accession>A0A6C1B6L9</accession>
<dbReference type="GO" id="GO:0061503">
    <property type="term" value="F:tRNA threonylcarbamoyladenosine dehydratase"/>
    <property type="evidence" value="ECO:0007669"/>
    <property type="project" value="TreeGrafter"/>
</dbReference>
<dbReference type="InterPro" id="IPR045886">
    <property type="entry name" value="ThiF/MoeB/HesA"/>
</dbReference>
<dbReference type="InterPro" id="IPR035985">
    <property type="entry name" value="Ubiquitin-activating_enz"/>
</dbReference>
<evidence type="ECO:0000259" key="2">
    <source>
        <dbReference type="Pfam" id="PF00899"/>
    </source>
</evidence>
<feature type="domain" description="THIF-type NAD/FAD binding fold" evidence="2">
    <location>
        <begin position="361"/>
        <end position="528"/>
    </location>
</feature>
<dbReference type="AlphaFoldDB" id="A0A6C1B6L9"/>
<evidence type="ECO:0000313" key="3">
    <source>
        <dbReference type="EMBL" id="QID19386.1"/>
    </source>
</evidence>
<dbReference type="KEGG" id="azq:G3580_18250"/>
<sequence length="626" mass="68981">MSQHDKPEHPSKPEHPNVPPGPPSNRPNPGHGAPKPPGTGRWADMEAWWNRYPQALNAEEAALSALGFPWSKDEAEWAKGRLVIRVAVPYKDTSLNLTAQYPDTYPYFPPQVSLDGPTYQRHQHPLGNNLCLLAREGEGWQPCKDTLAVLIQEQLPILQAVVADGADPGFVADNEDHTGEPFSSYLPYPPNCVIVVPDETPPLECPVGRLTLQVRPTRAGSADALFINGALRVISDMRRKSLVEFSTTAPAFTEALSGFWMRLPKRPNPEDGLNLEEYFFELMLSEVPEFKKALETARRGEILIAGFVFPDEKSWRRNSDDWVFLAVQIQRESKRSRPAVIRRLFIRTDWGGVGAWMQRAPALQSLRTKSALVVGLGSLGSPLVLHLARAGIEHLYLVDHDHLQVGNSIRWALGWQYAGLHKVTALATHLSNEYPYTNVEIWPLRLGAPTEPNDTFFSDYDLIRTLSDRSDLIIDASASHLVSHFVADLARELSKPYLWLTTTHGAAGGVVGRIIPGRTLGCWHCFQRSLADRSIRLPADVGSGEIQPGGCSQPTFIGAGIDSDEVALLASRLAVATLSRGEPAGYPDFGWDVAVGDFSRNGLSIVPEWTTYDLSAHVECPACNAG</sequence>
<dbReference type="SUPFAM" id="SSF54495">
    <property type="entry name" value="UBC-like"/>
    <property type="match status" value="1"/>
</dbReference>
<protein>
    <recommendedName>
        <fullName evidence="2">THIF-type NAD/FAD binding fold domain-containing protein</fullName>
    </recommendedName>
</protein>
<name>A0A6C1B6L9_9RHOO</name>
<evidence type="ECO:0000256" key="1">
    <source>
        <dbReference type="SAM" id="MobiDB-lite"/>
    </source>
</evidence>
<dbReference type="Proteomes" id="UP000501991">
    <property type="component" value="Chromosome"/>
</dbReference>
<dbReference type="PANTHER" id="PTHR43267:SF3">
    <property type="entry name" value="THIF PROTEIN"/>
    <property type="match status" value="1"/>
</dbReference>
<dbReference type="Gene3D" id="3.40.50.720">
    <property type="entry name" value="NAD(P)-binding Rossmann-like Domain"/>
    <property type="match status" value="1"/>
</dbReference>
<feature type="compositionally biased region" description="Pro residues" evidence="1">
    <location>
        <begin position="16"/>
        <end position="26"/>
    </location>
</feature>
<dbReference type="EMBL" id="CP048836">
    <property type="protein sequence ID" value="QID19386.1"/>
    <property type="molecule type" value="Genomic_DNA"/>
</dbReference>
<dbReference type="InterPro" id="IPR016135">
    <property type="entry name" value="UBQ-conjugating_enzyme/RWD"/>
</dbReference>
<dbReference type="GO" id="GO:0008641">
    <property type="term" value="F:ubiquitin-like modifier activating enzyme activity"/>
    <property type="evidence" value="ECO:0007669"/>
    <property type="project" value="InterPro"/>
</dbReference>
<dbReference type="SUPFAM" id="SSF69572">
    <property type="entry name" value="Activating enzymes of the ubiquitin-like proteins"/>
    <property type="match status" value="1"/>
</dbReference>
<gene>
    <name evidence="3" type="ORF">G3580_18250</name>
</gene>
<evidence type="ECO:0000313" key="4">
    <source>
        <dbReference type="Proteomes" id="UP000501991"/>
    </source>
</evidence>
<organism evidence="3 4">
    <name type="scientific">Nitrogeniibacter mangrovi</name>
    <dbReference type="NCBI Taxonomy" id="2016596"/>
    <lineage>
        <taxon>Bacteria</taxon>
        <taxon>Pseudomonadati</taxon>
        <taxon>Pseudomonadota</taxon>
        <taxon>Betaproteobacteria</taxon>
        <taxon>Rhodocyclales</taxon>
        <taxon>Zoogloeaceae</taxon>
        <taxon>Nitrogeniibacter</taxon>
    </lineage>
</organism>
<reference evidence="3 4" key="1">
    <citation type="submission" date="2020-02" db="EMBL/GenBank/DDBJ databases">
        <title>Nitrogenibacter mangrovi gen. nov., sp. nov. isolated from mangrove sediment, a denitrifying betaproteobacterium.</title>
        <authorList>
            <person name="Liao H."/>
            <person name="Tian Y."/>
        </authorList>
    </citation>
    <scope>NUCLEOTIDE SEQUENCE [LARGE SCALE GENOMIC DNA]</scope>
    <source>
        <strain evidence="3 4">M9-3-2</strain>
    </source>
</reference>
<dbReference type="Gene3D" id="3.10.110.10">
    <property type="entry name" value="Ubiquitin Conjugating Enzyme"/>
    <property type="match status" value="1"/>
</dbReference>